<organism evidence="2 3">
    <name type="scientific">Heliomicrobium gestii</name>
    <name type="common">Heliobacterium gestii</name>
    <dbReference type="NCBI Taxonomy" id="2699"/>
    <lineage>
        <taxon>Bacteria</taxon>
        <taxon>Bacillati</taxon>
        <taxon>Bacillota</taxon>
        <taxon>Clostridia</taxon>
        <taxon>Eubacteriales</taxon>
        <taxon>Heliobacteriaceae</taxon>
        <taxon>Heliomicrobium</taxon>
    </lineage>
</organism>
<evidence type="ECO:0000256" key="1">
    <source>
        <dbReference type="SAM" id="Phobius"/>
    </source>
</evidence>
<sequence length="323" mass="36667">MKEYNRFTRRLLTLLSACAGNKRILSEIAHCQVEQWAEAQRRIIDGYVGLTEDGRSLLGEIQEWDAGTWQIPEHFQAAEKLEDCLRRFERMQTESEEAYRQAAQFMAVPVHIASEENAAQWLEETGKAVREELYRAIREGNTEQLRLLSAPPLNDLNQLLAFRASLQQVELGRRNLTNIEPANAFAVFGEETVWKIEVSDFSSTGANAVPYFLWRFITLPFSIVFSLISLLWKVITNPSSLRKTPSDTEAIESRIGAGRRFCISAAEYDELIDKEVTANFLIGISPLVLLVGGFISVLFFAVTPLLLFGFVMMVIMLKFAYAR</sequence>
<name>A0A845L5K5_HELGE</name>
<feature type="transmembrane region" description="Helical" evidence="1">
    <location>
        <begin position="212"/>
        <end position="232"/>
    </location>
</feature>
<dbReference type="AlphaFoldDB" id="A0A845L5K5"/>
<keyword evidence="1" id="KW-0812">Transmembrane</keyword>
<keyword evidence="3" id="KW-1185">Reference proteome</keyword>
<dbReference type="RefSeq" id="WP_161260486.1">
    <property type="nucleotide sequence ID" value="NZ_JAFBDC010000002.1"/>
</dbReference>
<proteinExistence type="predicted"/>
<dbReference type="Proteomes" id="UP000471031">
    <property type="component" value="Unassembled WGS sequence"/>
</dbReference>
<accession>A0A845L5K5</accession>
<dbReference type="EMBL" id="WXEX01000002">
    <property type="protein sequence ID" value="MZP41892.1"/>
    <property type="molecule type" value="Genomic_DNA"/>
</dbReference>
<evidence type="ECO:0000313" key="3">
    <source>
        <dbReference type="Proteomes" id="UP000471031"/>
    </source>
</evidence>
<gene>
    <name evidence="2" type="ORF">GTO89_02445</name>
</gene>
<reference evidence="2 3" key="1">
    <citation type="submission" date="2020-01" db="EMBL/GenBank/DDBJ databases">
        <title>Whole genome sequence of Heliobacterium gestii DSM 11169.</title>
        <authorList>
            <person name="Kyndt J.A."/>
            <person name="Meyer T.E."/>
        </authorList>
    </citation>
    <scope>NUCLEOTIDE SEQUENCE [LARGE SCALE GENOMIC DNA]</scope>
    <source>
        <strain evidence="2 3">DSM 11169</strain>
    </source>
</reference>
<keyword evidence="1" id="KW-1133">Transmembrane helix</keyword>
<comment type="caution">
    <text evidence="2">The sequence shown here is derived from an EMBL/GenBank/DDBJ whole genome shotgun (WGS) entry which is preliminary data.</text>
</comment>
<protein>
    <submittedName>
        <fullName evidence="2">Uncharacterized protein</fullName>
    </submittedName>
</protein>
<keyword evidence="1" id="KW-0472">Membrane</keyword>
<evidence type="ECO:0000313" key="2">
    <source>
        <dbReference type="EMBL" id="MZP41892.1"/>
    </source>
</evidence>